<organism evidence="1 2">
    <name type="scientific">Crossiella equi</name>
    <dbReference type="NCBI Taxonomy" id="130796"/>
    <lineage>
        <taxon>Bacteria</taxon>
        <taxon>Bacillati</taxon>
        <taxon>Actinomycetota</taxon>
        <taxon>Actinomycetes</taxon>
        <taxon>Pseudonocardiales</taxon>
        <taxon>Pseudonocardiaceae</taxon>
        <taxon>Crossiella</taxon>
    </lineage>
</organism>
<dbReference type="Proteomes" id="UP001519363">
    <property type="component" value="Unassembled WGS sequence"/>
</dbReference>
<keyword evidence="2" id="KW-1185">Reference proteome</keyword>
<name>A0ABS5ADB7_9PSEU</name>
<gene>
    <name evidence="1" type="ORF">JOF53_003447</name>
</gene>
<evidence type="ECO:0000313" key="2">
    <source>
        <dbReference type="Proteomes" id="UP001519363"/>
    </source>
</evidence>
<proteinExistence type="predicted"/>
<comment type="caution">
    <text evidence="1">The sequence shown here is derived from an EMBL/GenBank/DDBJ whole genome shotgun (WGS) entry which is preliminary data.</text>
</comment>
<protein>
    <submittedName>
        <fullName evidence="1">Uncharacterized protein</fullName>
    </submittedName>
</protein>
<sequence>MRVSPDDSCPASTRGHTYKVVKGEWVCVHCGRRM</sequence>
<reference evidence="1 2" key="1">
    <citation type="submission" date="2021-03" db="EMBL/GenBank/DDBJ databases">
        <title>Sequencing the genomes of 1000 actinobacteria strains.</title>
        <authorList>
            <person name="Klenk H.-P."/>
        </authorList>
    </citation>
    <scope>NUCLEOTIDE SEQUENCE [LARGE SCALE GENOMIC DNA]</scope>
    <source>
        <strain evidence="1 2">DSM 44580</strain>
    </source>
</reference>
<dbReference type="EMBL" id="JAGIOO010000001">
    <property type="protein sequence ID" value="MBP2474575.1"/>
    <property type="molecule type" value="Genomic_DNA"/>
</dbReference>
<accession>A0ABS5ADB7</accession>
<evidence type="ECO:0000313" key="1">
    <source>
        <dbReference type="EMBL" id="MBP2474575.1"/>
    </source>
</evidence>